<dbReference type="InterPro" id="IPR000914">
    <property type="entry name" value="SBP_5_dom"/>
</dbReference>
<reference evidence="5 6" key="1">
    <citation type="submission" date="2018-05" db="EMBL/GenBank/DDBJ databases">
        <title>Genomic Encyclopedia of Type Strains, Phase IV (KMG-IV): sequencing the most valuable type-strain genomes for metagenomic binning, comparative biology and taxonomic classification.</title>
        <authorList>
            <person name="Goeker M."/>
        </authorList>
    </citation>
    <scope>NUCLEOTIDE SEQUENCE [LARGE SCALE GENOMIC DNA]</scope>
    <source>
        <strain evidence="5 6">DSM 6462</strain>
    </source>
</reference>
<protein>
    <submittedName>
        <fullName evidence="5">Peptide/nickel transport system substrate-binding protein/oligopeptide transport system substrate-binding protein</fullName>
    </submittedName>
</protein>
<dbReference type="Gene3D" id="3.10.105.10">
    <property type="entry name" value="Dipeptide-binding Protein, Domain 3"/>
    <property type="match status" value="1"/>
</dbReference>
<dbReference type="InterPro" id="IPR039424">
    <property type="entry name" value="SBP_5"/>
</dbReference>
<evidence type="ECO:0000313" key="6">
    <source>
        <dbReference type="Proteomes" id="UP000248021"/>
    </source>
</evidence>
<dbReference type="Gene3D" id="3.90.76.10">
    <property type="entry name" value="Dipeptide-binding Protein, Domain 1"/>
    <property type="match status" value="1"/>
</dbReference>
<dbReference type="AlphaFoldDB" id="A0A2V3TZX8"/>
<evidence type="ECO:0000256" key="3">
    <source>
        <dbReference type="SAM" id="SignalP"/>
    </source>
</evidence>
<dbReference type="Pfam" id="PF00496">
    <property type="entry name" value="SBP_bac_5"/>
    <property type="match status" value="1"/>
</dbReference>
<dbReference type="PIRSF" id="PIRSF002741">
    <property type="entry name" value="MppA"/>
    <property type="match status" value="1"/>
</dbReference>
<dbReference type="InterPro" id="IPR030678">
    <property type="entry name" value="Peptide/Ni-bd"/>
</dbReference>
<comment type="subcellular location">
    <subcellularLocation>
        <location evidence="1">Periplasm</location>
    </subcellularLocation>
</comment>
<dbReference type="Proteomes" id="UP000248021">
    <property type="component" value="Unassembled WGS sequence"/>
</dbReference>
<evidence type="ECO:0000256" key="1">
    <source>
        <dbReference type="ARBA" id="ARBA00004418"/>
    </source>
</evidence>
<dbReference type="PANTHER" id="PTHR30290">
    <property type="entry name" value="PERIPLASMIC BINDING COMPONENT OF ABC TRANSPORTER"/>
    <property type="match status" value="1"/>
</dbReference>
<evidence type="ECO:0000259" key="4">
    <source>
        <dbReference type="Pfam" id="PF00496"/>
    </source>
</evidence>
<dbReference type="OrthoDB" id="9803988at2"/>
<feature type="signal peptide" evidence="3">
    <location>
        <begin position="1"/>
        <end position="23"/>
    </location>
</feature>
<dbReference type="SUPFAM" id="SSF53850">
    <property type="entry name" value="Periplasmic binding protein-like II"/>
    <property type="match status" value="1"/>
</dbReference>
<proteinExistence type="inferred from homology"/>
<evidence type="ECO:0000256" key="2">
    <source>
        <dbReference type="ARBA" id="ARBA00005695"/>
    </source>
</evidence>
<dbReference type="RefSeq" id="WP_110376863.1">
    <property type="nucleotide sequence ID" value="NZ_JAHBRY010000003.1"/>
</dbReference>
<dbReference type="GO" id="GO:0043190">
    <property type="term" value="C:ATP-binding cassette (ABC) transporter complex"/>
    <property type="evidence" value="ECO:0007669"/>
    <property type="project" value="InterPro"/>
</dbReference>
<comment type="similarity">
    <text evidence="2">Belongs to the bacterial solute-binding protein 5 family.</text>
</comment>
<feature type="domain" description="Solute-binding protein family 5" evidence="4">
    <location>
        <begin position="72"/>
        <end position="437"/>
    </location>
</feature>
<organism evidence="5 6">
    <name type="scientific">Chelatococcus asaccharovorans</name>
    <dbReference type="NCBI Taxonomy" id="28210"/>
    <lineage>
        <taxon>Bacteria</taxon>
        <taxon>Pseudomonadati</taxon>
        <taxon>Pseudomonadota</taxon>
        <taxon>Alphaproteobacteria</taxon>
        <taxon>Hyphomicrobiales</taxon>
        <taxon>Chelatococcaceae</taxon>
        <taxon>Chelatococcus</taxon>
    </lineage>
</organism>
<evidence type="ECO:0000313" key="5">
    <source>
        <dbReference type="EMBL" id="PXW55274.1"/>
    </source>
</evidence>
<keyword evidence="6" id="KW-1185">Reference proteome</keyword>
<accession>A0A2V3TZX8</accession>
<dbReference type="GO" id="GO:0030288">
    <property type="term" value="C:outer membrane-bounded periplasmic space"/>
    <property type="evidence" value="ECO:0007669"/>
    <property type="project" value="UniProtKB-ARBA"/>
</dbReference>
<dbReference type="Gene3D" id="3.40.190.10">
    <property type="entry name" value="Periplasmic binding protein-like II"/>
    <property type="match status" value="1"/>
</dbReference>
<dbReference type="GO" id="GO:0015833">
    <property type="term" value="P:peptide transport"/>
    <property type="evidence" value="ECO:0007669"/>
    <property type="project" value="TreeGrafter"/>
</dbReference>
<gene>
    <name evidence="5" type="ORF">C7450_110213</name>
</gene>
<comment type="caution">
    <text evidence="5">The sequence shown here is derived from an EMBL/GenBank/DDBJ whole genome shotgun (WGS) entry which is preliminary data.</text>
</comment>
<dbReference type="CDD" id="cd00995">
    <property type="entry name" value="PBP2_NikA_DppA_OppA_like"/>
    <property type="match status" value="1"/>
</dbReference>
<dbReference type="EMBL" id="QJJK01000010">
    <property type="protein sequence ID" value="PXW55274.1"/>
    <property type="molecule type" value="Genomic_DNA"/>
</dbReference>
<sequence length="519" mass="56835">MNLFKTAGIGTTALSLLTYMAFATPVVCAELRTNLPADPATIDPIVASELIAGDVIRNIYESFTAIDSHGNVIPSLAESWEALDGGRGFRIHLRKGVKFHSGRVFTAKDVKFSLEQLLLPTSKAGLNSPHASAIVGADEVKSGATTELKGVKIVDDYTVEIALKSVNPLFPLYPIYMMDSGVIAEAGANWATKISAGTGPFKFGGWSRGQQVQLEAHKDYWRGAPKIDGVRFMIVPDSNTAMSMYETGGLDLLRVPADLVRRVIGDAAMKGQLVTSPEARVRYLAMNAELYKPFEDKRVREAFCISLDQAEMIEGLYYGAALPFYGAVPPGIGGYNSNLKPINVDPKRARALLAEAGYAGGAGMPPLNFSNLEPNKTESLYITSKIKEALGVNVGVEILERGTMLKSMNSRQLPYYYWGWSLDYPDGLNFLEALWYGPSPYNRGWKNAEYDARIAEAKAIADNDARYKVYNQAEKILLDEWGMCPLPLQLQVVLVKPGVKGVKLTSSRLEPFWDVSIKP</sequence>
<dbReference type="GO" id="GO:1904680">
    <property type="term" value="F:peptide transmembrane transporter activity"/>
    <property type="evidence" value="ECO:0007669"/>
    <property type="project" value="TreeGrafter"/>
</dbReference>
<keyword evidence="3" id="KW-0732">Signal</keyword>
<name>A0A2V3TZX8_9HYPH</name>
<feature type="chain" id="PRO_5015884857" evidence="3">
    <location>
        <begin position="24"/>
        <end position="519"/>
    </location>
</feature>